<dbReference type="Proteomes" id="UP000002213">
    <property type="component" value="Chromosome"/>
</dbReference>
<evidence type="ECO:0000256" key="1">
    <source>
        <dbReference type="SAM" id="MobiDB-lite"/>
    </source>
</evidence>
<dbReference type="STRING" id="446462.Amir_6443"/>
<sequence>MDEVERVARRVADAGRAITDQLARTGPLVGRASSPDGAVEVVTAPGGPPLEVRISRAALSMGADGLAAEILRVAERAAAAAGAVAERALAGVAEPGGLVEAGIPVADRRDDEDFGDGSYLRGTR</sequence>
<accession>C6WKJ3</accession>
<dbReference type="RefSeq" id="WP_015805127.1">
    <property type="nucleotide sequence ID" value="NC_013093.1"/>
</dbReference>
<gene>
    <name evidence="2" type="ordered locus">Amir_6443</name>
</gene>
<dbReference type="AlphaFoldDB" id="C6WKJ3"/>
<dbReference type="HOGENOM" id="CLU_2144026_0_0_11"/>
<name>C6WKJ3_ACTMD</name>
<protein>
    <recommendedName>
        <fullName evidence="4">YbaB/EbfC DNA-binding family protein</fullName>
    </recommendedName>
</protein>
<feature type="region of interest" description="Disordered" evidence="1">
    <location>
        <begin position="103"/>
        <end position="124"/>
    </location>
</feature>
<evidence type="ECO:0008006" key="4">
    <source>
        <dbReference type="Google" id="ProtNLM"/>
    </source>
</evidence>
<dbReference type="KEGG" id="ami:Amir_6443"/>
<evidence type="ECO:0000313" key="2">
    <source>
        <dbReference type="EMBL" id="ACU40244.1"/>
    </source>
</evidence>
<dbReference type="EMBL" id="CP001630">
    <property type="protein sequence ID" value="ACU40244.1"/>
    <property type="molecule type" value="Genomic_DNA"/>
</dbReference>
<proteinExistence type="predicted"/>
<keyword evidence="3" id="KW-1185">Reference proteome</keyword>
<evidence type="ECO:0000313" key="3">
    <source>
        <dbReference type="Proteomes" id="UP000002213"/>
    </source>
</evidence>
<dbReference type="eggNOG" id="ENOG5030CF7">
    <property type="taxonomic scope" value="Bacteria"/>
</dbReference>
<organism evidence="2 3">
    <name type="scientific">Actinosynnema mirum (strain ATCC 29888 / DSM 43827 / JCM 3225 / NBRC 14064 / NCIMB 13271 / NRRL B-12336 / IMRU 3971 / 101)</name>
    <dbReference type="NCBI Taxonomy" id="446462"/>
    <lineage>
        <taxon>Bacteria</taxon>
        <taxon>Bacillati</taxon>
        <taxon>Actinomycetota</taxon>
        <taxon>Actinomycetes</taxon>
        <taxon>Pseudonocardiales</taxon>
        <taxon>Pseudonocardiaceae</taxon>
        <taxon>Actinosynnema</taxon>
    </lineage>
</organism>
<reference evidence="2 3" key="1">
    <citation type="journal article" date="2009" name="Stand. Genomic Sci.">
        <title>Complete genome sequence of Actinosynnema mirum type strain (101).</title>
        <authorList>
            <person name="Land M."/>
            <person name="Lapidus A."/>
            <person name="Mayilraj S."/>
            <person name="Chen F."/>
            <person name="Copeland A."/>
            <person name="Del Rio T.G."/>
            <person name="Nolan M."/>
            <person name="Lucas S."/>
            <person name="Tice H."/>
            <person name="Cheng J.F."/>
            <person name="Chertkov O."/>
            <person name="Bruce D."/>
            <person name="Goodwin L."/>
            <person name="Pitluck S."/>
            <person name="Rohde M."/>
            <person name="Goker M."/>
            <person name="Pati A."/>
            <person name="Ivanova N."/>
            <person name="Mavromatis K."/>
            <person name="Chen A."/>
            <person name="Palaniappan K."/>
            <person name="Hauser L."/>
            <person name="Chang Y.J."/>
            <person name="Jeffries C.C."/>
            <person name="Brettin T."/>
            <person name="Detter J.C."/>
            <person name="Han C."/>
            <person name="Chain P."/>
            <person name="Tindall B.J."/>
            <person name="Bristow J."/>
            <person name="Eisen J.A."/>
            <person name="Markowitz V."/>
            <person name="Hugenholtz P."/>
            <person name="Kyrpides N.C."/>
            <person name="Klenk H.P."/>
        </authorList>
    </citation>
    <scope>NUCLEOTIDE SEQUENCE [LARGE SCALE GENOMIC DNA]</scope>
    <source>
        <strain evidence="3">ATCC 29888 / DSM 43827 / JCM 3225 / NBRC 14064 / NCIMB 13271 / NRRL B-12336 / IMRU 3971 / 101</strain>
    </source>
</reference>